<evidence type="ECO:0000256" key="7">
    <source>
        <dbReference type="ARBA" id="ARBA00022801"/>
    </source>
</evidence>
<dbReference type="InterPro" id="IPR008256">
    <property type="entry name" value="Peptidase_S1B"/>
</dbReference>
<evidence type="ECO:0000256" key="8">
    <source>
        <dbReference type="ARBA" id="ARBA00022825"/>
    </source>
</evidence>
<reference evidence="13 14" key="1">
    <citation type="journal article" date="2019" name="ACS Chem. Biol.">
        <title>Identification and Mobilization of a Cryptic Antibiotic Biosynthesis Gene Locus from a Human-Pathogenic Nocardia Isolate.</title>
        <authorList>
            <person name="Herisse M."/>
            <person name="Ishida K."/>
            <person name="Porter J.L."/>
            <person name="Howden B."/>
            <person name="Hertweck C."/>
            <person name="Stinear T.P."/>
            <person name="Pidot S.J."/>
        </authorList>
    </citation>
    <scope>NUCLEOTIDE SEQUENCE [LARGE SCALE GENOMIC DNA]</scope>
    <source>
        <strain evidence="13 14">AUSMDU00012717</strain>
    </source>
</reference>
<keyword evidence="5 12" id="KW-0812">Transmembrane</keyword>
<evidence type="ECO:0000256" key="6">
    <source>
        <dbReference type="ARBA" id="ARBA00022729"/>
    </source>
</evidence>
<evidence type="ECO:0000256" key="1">
    <source>
        <dbReference type="ARBA" id="ARBA00004141"/>
    </source>
</evidence>
<evidence type="ECO:0000313" key="14">
    <source>
        <dbReference type="Proteomes" id="UP000503540"/>
    </source>
</evidence>
<evidence type="ECO:0000256" key="11">
    <source>
        <dbReference type="RuleBase" id="RU004296"/>
    </source>
</evidence>
<keyword evidence="8 11" id="KW-0720">Serine protease</keyword>
<dbReference type="Proteomes" id="UP000503540">
    <property type="component" value="Chromosome"/>
</dbReference>
<dbReference type="Gene3D" id="2.40.10.10">
    <property type="entry name" value="Trypsin-like serine proteases"/>
    <property type="match status" value="2"/>
</dbReference>
<evidence type="ECO:0000256" key="9">
    <source>
        <dbReference type="ARBA" id="ARBA00022989"/>
    </source>
</evidence>
<organism evidence="13 14">
    <name type="scientific">Nocardia arthritidis</name>
    <dbReference type="NCBI Taxonomy" id="228602"/>
    <lineage>
        <taxon>Bacteria</taxon>
        <taxon>Bacillati</taxon>
        <taxon>Actinomycetota</taxon>
        <taxon>Actinomycetes</taxon>
        <taxon>Mycobacteriales</taxon>
        <taxon>Nocardiaceae</taxon>
        <taxon>Nocardia</taxon>
    </lineage>
</organism>
<comment type="similarity">
    <text evidence="3 11">Belongs to the peptidase S1B family.</text>
</comment>
<feature type="transmembrane region" description="Helical" evidence="12">
    <location>
        <begin position="42"/>
        <end position="61"/>
    </location>
</feature>
<sequence length="431" mass="44356">MCYAGMLPGSEAATTLAVGAVHLDRWTLSGPSRDGRISVTPANWLDLVILVASGFAGYLGWRRGAIGAALGLLGIFGGAFVGMVVARALLPHLPQGTWRLLTMLGLMIAVVAIGQAVGDRFGLRLSGLVRDHRARTLNALVGACGYAVAVPLIVWLLTASLITTAQPAIVAAFTGSRAVRAVDQAAPYWLAGLPNALASPLRESGLVDGWSAAETPRSVLSPDGSVLRLPAADLRGSVLRVRDLAAGCGVRQAGTGFVIGQERVLTNAHVVAGATEASVDTPAGPLPATVVVFDPLRDVAVLAVPGLTAPPVAIASAPLGPAADALVLGYPEGGPYTAAAARIRDREIRDVPDIYHGATAPRQIYTVNGAIRQGNSGGPLIDTDGRVLGVVFGADDGKKDIGYAMNVHQVLDQLGENWKSSTPVSTGPCQH</sequence>
<dbReference type="GO" id="GO:0009403">
    <property type="term" value="P:toxin biosynthetic process"/>
    <property type="evidence" value="ECO:0007669"/>
    <property type="project" value="InterPro"/>
</dbReference>
<dbReference type="AlphaFoldDB" id="A0A6G9YIF2"/>
<gene>
    <name evidence="13" type="ORF">F5544_25550</name>
</gene>
<comment type="subcellular location">
    <subcellularLocation>
        <location evidence="1">Membrane</location>
        <topology evidence="1">Multi-pass membrane protein</topology>
    </subcellularLocation>
    <subcellularLocation>
        <location evidence="2">Secreted</location>
    </subcellularLocation>
</comment>
<keyword evidence="7 11" id="KW-0378">Hydrolase</keyword>
<evidence type="ECO:0000256" key="3">
    <source>
        <dbReference type="ARBA" id="ARBA00008764"/>
    </source>
</evidence>
<dbReference type="InterPro" id="IPR047680">
    <property type="entry name" value="MarP-like"/>
</dbReference>
<dbReference type="EC" id="3.4.21.-" evidence="11"/>
<feature type="transmembrane region" description="Helical" evidence="12">
    <location>
        <begin position="68"/>
        <end position="90"/>
    </location>
</feature>
<dbReference type="GO" id="GO:0008236">
    <property type="term" value="F:serine-type peptidase activity"/>
    <property type="evidence" value="ECO:0007669"/>
    <property type="project" value="UniProtKB-KW"/>
</dbReference>
<dbReference type="Pfam" id="PF13365">
    <property type="entry name" value="Trypsin_2"/>
    <property type="match status" value="1"/>
</dbReference>
<dbReference type="InterPro" id="IPR043504">
    <property type="entry name" value="Peptidase_S1_PA_chymotrypsin"/>
</dbReference>
<name>A0A6G9YIF2_9NOCA</name>
<dbReference type="GO" id="GO:0005576">
    <property type="term" value="C:extracellular region"/>
    <property type="evidence" value="ECO:0007669"/>
    <property type="project" value="UniProtKB-SubCell"/>
</dbReference>
<dbReference type="PANTHER" id="PTHR43019:SF23">
    <property type="entry name" value="PROTEASE DO-LIKE 5, CHLOROPLASTIC"/>
    <property type="match status" value="1"/>
</dbReference>
<dbReference type="EMBL" id="CP046172">
    <property type="protein sequence ID" value="QIS12964.1"/>
    <property type="molecule type" value="Genomic_DNA"/>
</dbReference>
<evidence type="ECO:0000256" key="12">
    <source>
        <dbReference type="SAM" id="Phobius"/>
    </source>
</evidence>
<evidence type="ECO:0000256" key="10">
    <source>
        <dbReference type="ARBA" id="ARBA00023136"/>
    </source>
</evidence>
<dbReference type="Pfam" id="PF02674">
    <property type="entry name" value="Colicin_V"/>
    <property type="match status" value="1"/>
</dbReference>
<evidence type="ECO:0000256" key="2">
    <source>
        <dbReference type="ARBA" id="ARBA00004613"/>
    </source>
</evidence>
<keyword evidence="9 12" id="KW-1133">Transmembrane helix</keyword>
<dbReference type="PRINTS" id="PR00839">
    <property type="entry name" value="V8PROTEASE"/>
</dbReference>
<dbReference type="GO" id="GO:0006508">
    <property type="term" value="P:proteolysis"/>
    <property type="evidence" value="ECO:0007669"/>
    <property type="project" value="UniProtKB-KW"/>
</dbReference>
<feature type="transmembrane region" description="Helical" evidence="12">
    <location>
        <begin position="137"/>
        <end position="157"/>
    </location>
</feature>
<protein>
    <recommendedName>
        <fullName evidence="11">Serine protease</fullName>
        <ecNumber evidence="11">3.4.21.-</ecNumber>
    </recommendedName>
</protein>
<dbReference type="InterPro" id="IPR009003">
    <property type="entry name" value="Peptidase_S1_PA"/>
</dbReference>
<keyword evidence="10 12" id="KW-0472">Membrane</keyword>
<evidence type="ECO:0000256" key="5">
    <source>
        <dbReference type="ARBA" id="ARBA00022692"/>
    </source>
</evidence>
<dbReference type="PANTHER" id="PTHR43019">
    <property type="entry name" value="SERINE ENDOPROTEASE DEGS"/>
    <property type="match status" value="1"/>
</dbReference>
<keyword evidence="6" id="KW-0732">Signal</keyword>
<dbReference type="NCBIfam" id="NF033740">
    <property type="entry name" value="MarP_fam_protase"/>
    <property type="match status" value="1"/>
</dbReference>
<dbReference type="GO" id="GO:0016020">
    <property type="term" value="C:membrane"/>
    <property type="evidence" value="ECO:0007669"/>
    <property type="project" value="UniProtKB-SubCell"/>
</dbReference>
<proteinExistence type="inferred from homology"/>
<keyword evidence="4 11" id="KW-0645">Protease</keyword>
<dbReference type="KEGG" id="nah:F5544_25550"/>
<dbReference type="SUPFAM" id="SSF50494">
    <property type="entry name" value="Trypsin-like serine proteases"/>
    <property type="match status" value="1"/>
</dbReference>
<evidence type="ECO:0000313" key="13">
    <source>
        <dbReference type="EMBL" id="QIS12964.1"/>
    </source>
</evidence>
<accession>A0A6G9YIF2</accession>
<keyword evidence="14" id="KW-1185">Reference proteome</keyword>
<dbReference type="InterPro" id="IPR003825">
    <property type="entry name" value="Colicin-V_CvpA"/>
</dbReference>
<feature type="transmembrane region" description="Helical" evidence="12">
    <location>
        <begin position="96"/>
        <end position="117"/>
    </location>
</feature>
<evidence type="ECO:0000256" key="4">
    <source>
        <dbReference type="ARBA" id="ARBA00022670"/>
    </source>
</evidence>